<reference evidence="2" key="1">
    <citation type="submission" date="2014-01" db="EMBL/GenBank/DDBJ databases">
        <authorList>
            <person name="Aslett M."/>
        </authorList>
    </citation>
    <scope>NUCLEOTIDE SEQUENCE</scope>
</reference>
<feature type="compositionally biased region" description="Basic residues" evidence="1">
    <location>
        <begin position="109"/>
        <end position="124"/>
    </location>
</feature>
<dbReference type="Proteomes" id="UP000030665">
    <property type="component" value="Unassembled WGS sequence"/>
</dbReference>
<evidence type="ECO:0000313" key="3">
    <source>
        <dbReference type="Proteomes" id="UP000030665"/>
    </source>
</evidence>
<dbReference type="OrthoDB" id="10497702at2759"/>
<accession>A0A077ZCF0</accession>
<keyword evidence="3" id="KW-1185">Reference proteome</keyword>
<sequence>MTHNSSEADVLSVPNARPSRRANRNRRRNRHLRRQKKHLTRRLNRKKINRMRKRLLKKHKRQTDTADEQMDVDLVIPTDNVEQPANDADMKETVNSEPGVECLAVSKDAKHRKRKKERQHRSLK</sequence>
<organism evidence="2 3">
    <name type="scientific">Trichuris trichiura</name>
    <name type="common">Whipworm</name>
    <name type="synonym">Trichocephalus trichiurus</name>
    <dbReference type="NCBI Taxonomy" id="36087"/>
    <lineage>
        <taxon>Eukaryota</taxon>
        <taxon>Metazoa</taxon>
        <taxon>Ecdysozoa</taxon>
        <taxon>Nematoda</taxon>
        <taxon>Enoplea</taxon>
        <taxon>Dorylaimia</taxon>
        <taxon>Trichinellida</taxon>
        <taxon>Trichuridae</taxon>
        <taxon>Trichuris</taxon>
    </lineage>
</organism>
<dbReference type="AlphaFoldDB" id="A0A077ZCF0"/>
<reference evidence="2" key="2">
    <citation type="submission" date="2014-03" db="EMBL/GenBank/DDBJ databases">
        <title>The whipworm genome and dual-species transcriptomics of an intimate host-pathogen interaction.</title>
        <authorList>
            <person name="Foth B.J."/>
            <person name="Tsai I.J."/>
            <person name="Reid A.J."/>
            <person name="Bancroft A.J."/>
            <person name="Nichol S."/>
            <person name="Tracey A."/>
            <person name="Holroyd N."/>
            <person name="Cotton J.A."/>
            <person name="Stanley E.J."/>
            <person name="Zarowiecki M."/>
            <person name="Liu J.Z."/>
            <person name="Huckvale T."/>
            <person name="Cooper P.J."/>
            <person name="Grencis R.K."/>
            <person name="Berriman M."/>
        </authorList>
    </citation>
    <scope>NUCLEOTIDE SEQUENCE [LARGE SCALE GENOMIC DNA]</scope>
</reference>
<dbReference type="EMBL" id="HG806174">
    <property type="protein sequence ID" value="CDW57524.1"/>
    <property type="molecule type" value="Genomic_DNA"/>
</dbReference>
<name>A0A077ZCF0_TRITR</name>
<evidence type="ECO:0000313" key="2">
    <source>
        <dbReference type="EMBL" id="CDW57524.1"/>
    </source>
</evidence>
<evidence type="ECO:0000256" key="1">
    <source>
        <dbReference type="SAM" id="MobiDB-lite"/>
    </source>
</evidence>
<protein>
    <submittedName>
        <fullName evidence="2">Uncharacterized protein</fullName>
    </submittedName>
</protein>
<proteinExistence type="predicted"/>
<feature type="region of interest" description="Disordered" evidence="1">
    <location>
        <begin position="1"/>
        <end position="38"/>
    </location>
</feature>
<feature type="compositionally biased region" description="Basic residues" evidence="1">
    <location>
        <begin position="18"/>
        <end position="38"/>
    </location>
</feature>
<feature type="region of interest" description="Disordered" evidence="1">
    <location>
        <begin position="55"/>
        <end position="124"/>
    </location>
</feature>
<gene>
    <name evidence="2" type="ORF">TTRE_0000581601</name>
</gene>